<sequence length="265" mass="29642">MNLQLKIRIMSPKILVICFIKLSIWKTLGNSSCPSNLTEVGPGICMLVIKHTGSYCKAHELCETEGQARGLRLFVPGRNAHLITALVPPVSIVFTGISAFLNQSINYRDGWRYGDPGWSSHIISATDASIPWYSGEPNEFQASIALLYWQTLCDDRQFARNSTHVVCEMSNYQLNGSMEPFKQNMPYSISIPFFAHNHSVGCFILTNETTIIQCALRCKLRIVCRSFYFNTAVGLCALSLYVDSLLPQNMSTIPGTWTRFGRPNG</sequence>
<protein>
    <recommendedName>
        <fullName evidence="5">Apple domain-containing protein</fullName>
    </recommendedName>
</protein>
<dbReference type="EMBL" id="SUNJ01005705">
    <property type="protein sequence ID" value="TPP63412.1"/>
    <property type="molecule type" value="Genomic_DNA"/>
</dbReference>
<comment type="caution">
    <text evidence="3">The sequence shown here is derived from an EMBL/GenBank/DDBJ whole genome shotgun (WGS) entry which is preliminary data.</text>
</comment>
<keyword evidence="4" id="KW-1185">Reference proteome</keyword>
<organism evidence="3 4">
    <name type="scientific">Fasciola gigantica</name>
    <name type="common">Giant liver fluke</name>
    <dbReference type="NCBI Taxonomy" id="46835"/>
    <lineage>
        <taxon>Eukaryota</taxon>
        <taxon>Metazoa</taxon>
        <taxon>Spiralia</taxon>
        <taxon>Lophotrochozoa</taxon>
        <taxon>Platyhelminthes</taxon>
        <taxon>Trematoda</taxon>
        <taxon>Digenea</taxon>
        <taxon>Plagiorchiida</taxon>
        <taxon>Echinostomata</taxon>
        <taxon>Echinostomatoidea</taxon>
        <taxon>Fasciolidae</taxon>
        <taxon>Fasciola</taxon>
    </lineage>
</organism>
<evidence type="ECO:0008006" key="5">
    <source>
        <dbReference type="Google" id="ProtNLM"/>
    </source>
</evidence>
<keyword evidence="2" id="KW-0732">Signal</keyword>
<evidence type="ECO:0000313" key="4">
    <source>
        <dbReference type="Proteomes" id="UP000316759"/>
    </source>
</evidence>
<evidence type="ECO:0000256" key="1">
    <source>
        <dbReference type="SAM" id="Phobius"/>
    </source>
</evidence>
<evidence type="ECO:0000313" key="3">
    <source>
        <dbReference type="EMBL" id="TPP63412.1"/>
    </source>
</evidence>
<dbReference type="SUPFAM" id="SSF57414">
    <property type="entry name" value="Hairpin loop containing domain-like"/>
    <property type="match status" value="1"/>
</dbReference>
<dbReference type="AlphaFoldDB" id="A0A504YN64"/>
<feature type="signal peptide" evidence="2">
    <location>
        <begin position="1"/>
        <end position="29"/>
    </location>
</feature>
<proteinExistence type="predicted"/>
<accession>A0A504YN64</accession>
<feature type="transmembrane region" description="Helical" evidence="1">
    <location>
        <begin position="80"/>
        <end position="102"/>
    </location>
</feature>
<reference evidence="3 4" key="1">
    <citation type="submission" date="2019-04" db="EMBL/GenBank/DDBJ databases">
        <title>Annotation for the trematode Fasciola gigantica.</title>
        <authorList>
            <person name="Choi Y.-J."/>
        </authorList>
    </citation>
    <scope>NUCLEOTIDE SEQUENCE [LARGE SCALE GENOMIC DNA]</scope>
    <source>
        <strain evidence="3">Uganda_cow_1</strain>
    </source>
</reference>
<keyword evidence="1" id="KW-0472">Membrane</keyword>
<evidence type="ECO:0000256" key="2">
    <source>
        <dbReference type="SAM" id="SignalP"/>
    </source>
</evidence>
<gene>
    <name evidence="3" type="ORF">FGIG_08698</name>
</gene>
<feature type="chain" id="PRO_5021231690" description="Apple domain-containing protein" evidence="2">
    <location>
        <begin position="30"/>
        <end position="265"/>
    </location>
</feature>
<name>A0A504YN64_FASGI</name>
<keyword evidence="1" id="KW-0812">Transmembrane</keyword>
<feature type="transmembrane region" description="Helical" evidence="1">
    <location>
        <begin position="227"/>
        <end position="246"/>
    </location>
</feature>
<dbReference type="OrthoDB" id="6250111at2759"/>
<dbReference type="Proteomes" id="UP000316759">
    <property type="component" value="Unassembled WGS sequence"/>
</dbReference>
<keyword evidence="1" id="KW-1133">Transmembrane helix</keyword>